<dbReference type="SUPFAM" id="SSF57850">
    <property type="entry name" value="RING/U-box"/>
    <property type="match status" value="1"/>
</dbReference>
<evidence type="ECO:0000313" key="3">
    <source>
        <dbReference type="EMBL" id="GFH49470.1"/>
    </source>
</evidence>
<dbReference type="InterPro" id="IPR015940">
    <property type="entry name" value="UBA"/>
</dbReference>
<dbReference type="Proteomes" id="UP001054902">
    <property type="component" value="Unassembled WGS sequence"/>
</dbReference>
<dbReference type="InterPro" id="IPR036890">
    <property type="entry name" value="HATPase_C_sf"/>
</dbReference>
<dbReference type="SMART" id="SM00165">
    <property type="entry name" value="UBA"/>
    <property type="match status" value="1"/>
</dbReference>
<feature type="domain" description="U-box" evidence="2">
    <location>
        <begin position="4759"/>
        <end position="4831"/>
    </location>
</feature>
<dbReference type="InterPro" id="IPR013083">
    <property type="entry name" value="Znf_RING/FYVE/PHD"/>
</dbReference>
<sequence length="4838" mass="545065">MSGWEHSEDFGQKVDLTVRIREILRNYPEGLSILKELIQNADDAGARTIKFCTAEPRPIQSNVQSTDNLSSIMKGPSLFAFNSAKFTETDFKSIQRIGDSLKKDKSGTKTGRFGVGVNSCYHLTDVPMFASGSKIVMFDPMANHVPNINPANPGKMIDCANQQGRSLVQSLPHVFDPMKIFGCDLSGKDFNGTLFRFALRTEEQAQVSRLSRQAHPLNETRDLLQQMGSAAPKMLLFLKNVECIEIYDWKANDSSPTLISRTAIGNASDKLRLRRSYVLNAPSRVPTQPQAVDYLLDIETTSTDKSISDGTQIDVDGWNGTMSTAAKKTERWIVCNHLGGGNASRMANDPALSHMKLVPWAGVAARLSPACKSDEGNAYCFLPLPVHTKLPVHVNGYFELSSNRRDVWWGDDMAGDGRARAEWNKSIVQDIAAPCYIRLLTTAIRANQMTKDTYESLFPQKDLVGPWKILGEQFMHGIFDAPVLYSDCVDGSNWIEPKRSLLMHDDNNTRLYKMLAMDKLPLVLLASEDLKKMLLRLQVCRNTTTPRILRRYFSSRKELLTGCLEVETRIQNAEYLLDICKSDLSINDYSELSGCQFIPLASGDLGRFTVLPGYDSGGFQQLQSMGFSKLLSAHALRLCKNDADAAMEWLLTNRYNDEAVLVTHGIDPFLVCGEDTASILRRSAPNSFVDLDLIDDPNLKKFFSANAVSRLLNLLPVQNDMLADIVSRAVPCDWRGKESAPWSPDREYPDVQWFISLWRYICSSTDVKTSLTSIAEHFCIVPTNEGVVCSLSPGNSVITTNGPKRKDIAKSRSSRDGVIRAIDAATRRKFSGWDNVTTPQDEMKDSIFQFFVSKDHCPISTPCKVMLRNFPIFRRFLNEYNSCTEFVSMSNSTWFILENASEEEKELMTSDFLCTSNSKEVEFLKLLGAKVMNRSDFFKRVVIPNIAQVPKGSMDRIIEHVLLNLSSMSAADPDFDSFLSTTKFIRSSSTQTLRSPSELYDPEVPMLLTLMDHDYFPDEFYMQPNLLLGLRKLGLKSTLSWETVLECARSIEAEASSGDDNAATTAKGRGSELLLFLDINVETFFPELVKKSKTSRSGRFFKKMNEALFSDADKLREEKELQAQRVHDLLNIKWLPIHAKPPQQYLPWPEKNLSVAAPIETVTSDKMWLSSFSKRLVDGDVHSHHLKKLFGWLDEVSVKDVSLQLRMMGKTFDLIKEQNRSIESEEERQNHFSSVCQKYSSEVGRMYHMLNSVESDYEKDVIKSNLHASKWLWMGDGFISSDHIAYSSSINAQPYLFTVPPDLACFRNLLSTFNIRQTFGSSDYCMVLSRMAKDFQEKKTENSARTIELAVSLTQKISDDIFRLSGLDIYAPTQNGNLEQVGNMVYDDAPWLSKDLPGKKGLIYAHEKLSASVCEKIGMTSVRKLLLHSTTDTISFGDGVVHEAFGQSEALTRRLKNIVEMYPEGTQQLSELIQNADDANASVVKFVVSTRQYGTSSLLGQKMADWQGGALYCYNDATFTARDFKNLSQIGQGSKLEKLVTTGRFGLGFNSVFHWTDVPQIVSGDHLVIFDPHARYVPNATDMSRGIKIRFADTELRSQFPHQMDSYCYFGCDMKNRFEGTLFRFPFRTAKTAASSEISKKQYSEDGALDELVSGFKKVISKTLLFLRHVKRIEFYVEKNECGPELQFYADVAERAPVKEESTSQYSGMSAIRNLATSAGFGTPQYEDWNSISDFIANDNDMNLGKEAFYGKLMRTPENQLPRTKHIVTINFFSNEDTAEDRNNIIEDKYLICSALGAGQCRAIACNPSNFENKFLPWGNVAAHLSRNGSSPPLRHGNAFCFLPLPAETGFNVHINGYFELSANRRDIWVGSDMTGQGHIRSEWNRSLLWDVISPLYIQLLLTARSLMGAGHEYSKLWPTQVSSDIWKIVRSRVYQIAEDTPLFYTPLKGGQWVSMKSSVFLQEEECEDDEIKVQRMSLKNKMLLDILLQENLNMVTVPKSIVECMKAEACVVNEANSVFVRDWFKKEVHHPSLSSRDNAVFLLRYCLDDIFEEKRWKQVYGLPLLPLANGKLGTITDPNGDKFFVVNKEEKYLMEEGSRYIVDTCTDDSRLNVYLMNKSFQEGTNLQSIDSSNFVRLISYAYPEEWKGLPEIHWQPNKEDNSSTPNNFEWLTRLWDYIGSDQCIGVNDMHLFLNSVQIVPSTVGDEDRTLQILFKDMSVVNVEDSPKASEAMKIEIGIILRSIGIRTLDCSVFKGKHKSSVFKILKEFVKPSTVRGILKAFVNSFPGDLSNTNIVDRMKARFKYVDDSQKKLLREFMCDAIENDLSQDELEMLKMMPIFPVFSRGNVILSNLKEDALIPPSCADNNHLDESFVRIESSKDKEFMHKIGIPVMSAQSYYSSYAPRVVANIGLEQDTRIALVVKMLQDTLRLSEEKDGENFVRSLSSINFVMNARGNLVSPKDLYDPAETALTYLVDDSMLPAQELRTGAILQSLRLLGMNTRLSVHGIIESARQIELQAKNLSIEDTVNEEDISNLRQRATALLNFLDDDNVVAEFNVDPYDDSSDSNAIAPSDIFKELYEIMWLPVEKPMENSVSHLEPPRRIHQLSHIGISSPELTRPKTDEWMCSASMDILSLNIKSEALLEKFHWDTVPHVHIVAKQLVALGQLSQSHSQSVVLRQQISKVSSQMYEILNSLCSDEDLKKEDSEIQNLLSILENSPWIWVGDRFVKTSQVAFEAPENAKPFLYNVPENMTCFEPLLHTCGVRDSFSGSDYVELLFSLSSQLNGGTLDSKQTDLAIFVARNLSRVPREELDVLDFSKIYLPSRDSKMYRANEMTFDDAPWLSAIVKKTRHVFVHPDVGNEAALILGAKSLRDVLSSKQNGMVKIPCPKLEALQQLLEKRKESIQEYYRTILDVIEVGEMKGVKQVSISVDNRNHQTMSLVHPCLAQAQGPAVIICFHDISLEVDEVIRLTSPAKYYSSTTSGKGGGGGSGFPRYGRGFCGTFSMTDCLQVVTGSSFLIFDPSGQYLIEDKTKTNNNEEPNSVVDEKKKTERANARNYGLSHAFCQQFPDQFDPFLSLNVGLEESLVNGEHSPSGPYFRGTIIRLPLRTADGPTRTIANSVFGKSNIENLISSLEETLPRSVLFSYNLQSISLDTWNSSEEKCERILSSRISSSPLTRREHFDVQMDTKSWRKEKNKLNKLFKSSWSPKRGFIIVQISTRIRSASEDIVDSYAIQSVLGPKRLREMANTDSLGPLNLVPTVSLAVHLHRGGCPTSEASIYATPEETLFVGFDTGIRTGLPFIINAPLFLHEFAGSVLLKPIDDEDYKGAFPGIRNIILKDKYNNTTARSLALYVWNRQAISSAIQELPFLLNAIRHPLEVSFTKNPKLLYKFWPYHDRIKDSFKDFCAADLYQSLADDSANLYLTQNDGFKSIHDGCFTSPTHQLNEAASFFLQHMSMFTVPRLVVENLTKFDLQVKTFSPQMARRLLKGNRHTFDLSRRRKECLAVLQYCLADFIVNGVFDTNLALSKRQELQNLQIVPMADGSLGKIGDQIIIATAQQQAMMPCLKNKFVSTDTLKILAPFLDQAGFIQLLHLEKFGPQILSQHINKMLPSSWENKEFVQWSEDEGPSKIWLYQFWNEVSISSNDQVQLFRRWPLIPTRTGELASCGNARFIIDICPATFDVPLKRALQNDYKNMSEELVEKSENNEDNVSNANQHAMPDDTDSAFWEMGAFVAEECSDVVGQVDLGADMEVTNDDGSFRTAGSDSVENDAEQELQETSNIQIDSSGDIEIQAEPDLLSEEGMNIIQPQSLSYDPNSIDQKNLLRILTSLRAPLLDPSFFSDEDIKKLLPLDKLGVSRTIMASLNQSINYWSSSQNRLEWNKINSDDFDSLIESLSSQDGNRISLMLSDLTLMKSLPIFQTFAGNHISIQERDDNFTVDASVDLDSITSYLPLSLQTKLLAEKPQFKSLYEDLNVQVLNEATILQKFVLREFPNMPISQKESVIKSILDKWEVLRLSDDLITTLKETEFVKRKQRGDIGEIVFVKPSQLLDPRHPLLGKIFDNDKSQFPAEEFGSTKALEVLQQVGLGTKVDRDVFLKCAWIVEEEKSVEKGILLFEYFAENFGEFYDNNQDFTNSLCEICCVPGELNGQMDLYRFADTAAPKDKYLVFKVTPVIPEACTPPQVMFSSLGIISPPAISTVLRQIRALTEVEGTLDRWTYKHASVETVFSEVFSFLQDNFSDLSPRVKAALSDRAIVPVGSSFVKANRLFFRLSQDLAPFFYEVPRAFGAYDVLLRQLGVRETPKASDYAVSLTELNNEMGSTRLNANELNSVIEVVTLAATYKQQSSESSSEIFAPNQSGRLVSISKMMQNDQPWLIKSGRINMNYIHLSHAKMSSEICDNLGIKRMSEKVVEVLDEQFPLAETQESSMRYAGVRNMLSSNYFQDVLQSLLPKSTANSVHSLRALQLVSVQEIKTKFFIIDGNGIPFFDISNEQSSQGPFCFITDNRVLVAKLPVGVSCELAVATAICDRYKIGRHHVGGLSALLGSQASQVSEIRDMMGIYSENEDELFRGRPGYPLVETDLDLIEIKPLKMFKNNEIVAVRMSNESSNLIYGTVSETQDASSMSRLKVCVGENIEQVFLSSQVYSFKRGSRADDDVSTPVDIPDINVAAGVLRPLQENDSMLENELNGCKDDMTTVNKDEVLFAVEDLLKSADLSLNDDVKQMMASNLALKEDMNRKRNKVQTLQNETSEVLEGIDSFLCPITREIMEDPVIASDGHTYEREAIEMWFRTSSRSPKTNESISTNLVPNYALKSAIEAMSKLRDALKSFSNQD</sequence>
<dbReference type="Gene3D" id="1.10.8.10">
    <property type="entry name" value="DNA helicase RuvA subunit, C-terminal domain"/>
    <property type="match status" value="1"/>
</dbReference>
<organism evidence="3 4">
    <name type="scientific">Chaetoceros tenuissimus</name>
    <dbReference type="NCBI Taxonomy" id="426638"/>
    <lineage>
        <taxon>Eukaryota</taxon>
        <taxon>Sar</taxon>
        <taxon>Stramenopiles</taxon>
        <taxon>Ochrophyta</taxon>
        <taxon>Bacillariophyta</taxon>
        <taxon>Coscinodiscophyceae</taxon>
        <taxon>Chaetocerotophycidae</taxon>
        <taxon>Chaetocerotales</taxon>
        <taxon>Chaetocerotaceae</taxon>
        <taxon>Chaetoceros</taxon>
    </lineage>
</organism>
<comment type="caution">
    <text evidence="3">The sequence shown here is derived from an EMBL/GenBank/DDBJ whole genome shotgun (WGS) entry which is preliminary data.</text>
</comment>
<dbReference type="InterPro" id="IPR058210">
    <property type="entry name" value="SACS/Nov_dom"/>
</dbReference>
<dbReference type="PANTHER" id="PTHR15600:SF42">
    <property type="entry name" value="SACSIN"/>
    <property type="match status" value="1"/>
</dbReference>
<dbReference type="Gene3D" id="3.30.40.10">
    <property type="entry name" value="Zinc/RING finger domain, C3HC4 (zinc finger)"/>
    <property type="match status" value="1"/>
</dbReference>
<dbReference type="SUPFAM" id="SSF46934">
    <property type="entry name" value="UBA-like"/>
    <property type="match status" value="1"/>
</dbReference>
<feature type="domain" description="UBA" evidence="1">
    <location>
        <begin position="613"/>
        <end position="653"/>
    </location>
</feature>
<dbReference type="SUPFAM" id="SSF55874">
    <property type="entry name" value="ATPase domain of HSP90 chaperone/DNA topoisomerase II/histidine kinase"/>
    <property type="match status" value="2"/>
</dbReference>
<dbReference type="Pfam" id="PF22562">
    <property type="entry name" value="UBA_7"/>
    <property type="match status" value="1"/>
</dbReference>
<dbReference type="InterPro" id="IPR009060">
    <property type="entry name" value="UBA-like_sf"/>
</dbReference>
<proteinExistence type="predicted"/>
<dbReference type="Pfam" id="PF25794">
    <property type="entry name" value="SACS"/>
    <property type="match status" value="3"/>
</dbReference>
<dbReference type="InterPro" id="IPR003613">
    <property type="entry name" value="Ubox_domain"/>
</dbReference>
<keyword evidence="4" id="KW-1185">Reference proteome</keyword>
<dbReference type="GO" id="GO:0016567">
    <property type="term" value="P:protein ubiquitination"/>
    <property type="evidence" value="ECO:0007669"/>
    <property type="project" value="InterPro"/>
</dbReference>
<dbReference type="InterPro" id="IPR052972">
    <property type="entry name" value="Sacsin_chaperone_reg"/>
</dbReference>
<dbReference type="PANTHER" id="PTHR15600">
    <property type="entry name" value="SACSIN"/>
    <property type="match status" value="1"/>
</dbReference>
<protein>
    <submittedName>
        <fullName evidence="3">Uncharacterized protein</fullName>
    </submittedName>
</protein>
<dbReference type="GO" id="GO:0004842">
    <property type="term" value="F:ubiquitin-protein transferase activity"/>
    <property type="evidence" value="ECO:0007669"/>
    <property type="project" value="InterPro"/>
</dbReference>
<evidence type="ECO:0000259" key="1">
    <source>
        <dbReference type="PROSITE" id="PS50030"/>
    </source>
</evidence>
<accession>A0AAD3CRE8</accession>
<dbReference type="GO" id="GO:0030544">
    <property type="term" value="F:Hsp70 protein binding"/>
    <property type="evidence" value="ECO:0007669"/>
    <property type="project" value="TreeGrafter"/>
</dbReference>
<dbReference type="EMBL" id="BLLK01000038">
    <property type="protein sequence ID" value="GFH49470.1"/>
    <property type="molecule type" value="Genomic_DNA"/>
</dbReference>
<gene>
    <name evidence="3" type="ORF">CTEN210_05946</name>
</gene>
<evidence type="ECO:0000259" key="2">
    <source>
        <dbReference type="PROSITE" id="PS51698"/>
    </source>
</evidence>
<dbReference type="CDD" id="cd16655">
    <property type="entry name" value="RING-Ubox_WDSUB1-like"/>
    <property type="match status" value="1"/>
</dbReference>
<name>A0AAD3CRE8_9STRA</name>
<dbReference type="PROSITE" id="PS51698">
    <property type="entry name" value="U_BOX"/>
    <property type="match status" value="1"/>
</dbReference>
<dbReference type="NCBIfam" id="NF047352">
    <property type="entry name" value="P_loop_sacsin"/>
    <property type="match status" value="2"/>
</dbReference>
<dbReference type="PROSITE" id="PS50030">
    <property type="entry name" value="UBA"/>
    <property type="match status" value="1"/>
</dbReference>
<evidence type="ECO:0000313" key="4">
    <source>
        <dbReference type="Proteomes" id="UP001054902"/>
    </source>
</evidence>
<dbReference type="SMART" id="SM00504">
    <property type="entry name" value="Ubox"/>
    <property type="match status" value="1"/>
</dbReference>
<dbReference type="Pfam" id="PF04564">
    <property type="entry name" value="U-box"/>
    <property type="match status" value="1"/>
</dbReference>
<reference evidence="3 4" key="1">
    <citation type="journal article" date="2021" name="Sci. Rep.">
        <title>The genome of the diatom Chaetoceros tenuissimus carries an ancient integrated fragment of an extant virus.</title>
        <authorList>
            <person name="Hongo Y."/>
            <person name="Kimura K."/>
            <person name="Takaki Y."/>
            <person name="Yoshida Y."/>
            <person name="Baba S."/>
            <person name="Kobayashi G."/>
            <person name="Nagasaki K."/>
            <person name="Hano T."/>
            <person name="Tomaru Y."/>
        </authorList>
    </citation>
    <scope>NUCLEOTIDE SEQUENCE [LARGE SCALE GENOMIC DNA]</scope>
    <source>
        <strain evidence="3 4">NIES-3715</strain>
    </source>
</reference>